<dbReference type="PROSITE" id="PS51643">
    <property type="entry name" value="HD_CAS3"/>
    <property type="match status" value="1"/>
</dbReference>
<dbReference type="PROSITE" id="PS51192">
    <property type="entry name" value="HELICASE_ATP_BIND_1"/>
    <property type="match status" value="1"/>
</dbReference>
<evidence type="ECO:0000256" key="6">
    <source>
        <dbReference type="ARBA" id="ARBA00022806"/>
    </source>
</evidence>
<dbReference type="SMART" id="SM00487">
    <property type="entry name" value="DEXDc"/>
    <property type="match status" value="1"/>
</dbReference>
<dbReference type="InterPro" id="IPR006674">
    <property type="entry name" value="HD_domain"/>
</dbReference>
<dbReference type="SUPFAM" id="SSF52540">
    <property type="entry name" value="P-loop containing nucleoside triphosphate hydrolases"/>
    <property type="match status" value="1"/>
</dbReference>
<dbReference type="PANTHER" id="PTHR47962">
    <property type="entry name" value="ATP-DEPENDENT HELICASE LHR-RELATED-RELATED"/>
    <property type="match status" value="1"/>
</dbReference>
<accession>G7Q7M2</accession>
<dbReference type="InterPro" id="IPR052511">
    <property type="entry name" value="ATP-dep_Helicase"/>
</dbReference>
<keyword evidence="5" id="KW-0378">Hydrolase</keyword>
<dbReference type="GO" id="GO:0016887">
    <property type="term" value="F:ATP hydrolysis activity"/>
    <property type="evidence" value="ECO:0007669"/>
    <property type="project" value="TreeGrafter"/>
</dbReference>
<dbReference type="GO" id="GO:0051607">
    <property type="term" value="P:defense response to virus"/>
    <property type="evidence" value="ECO:0007669"/>
    <property type="project" value="UniProtKB-KW"/>
</dbReference>
<dbReference type="STRING" id="694327.DFW101_1322"/>
<dbReference type="InterPro" id="IPR006483">
    <property type="entry name" value="CRISPR-assoc_Cas3_HD"/>
</dbReference>
<sequence length="744" mass="80567">MGKKAASDGPWFAHSREGQPQSAWQGLAAHLHGVGALARDFADRFGAGEWGALAGLFHDAGKYTEAFQRRLAGDGQRVDHSSAGARLAVDRFKGPGKLLAYCIAGHHAGLPDGRDNDLACLAARLKAALVPEPARTLADSRQAPEAFPFTPALGRTGFQCAFFIRMLYSCLVDADFLDTEAFLDREKHAHRGGYPTLETMRERLTAHLAQFAAKAEPSPVDPWRAKVLGWCLGAAGDAPGLFSLTVPTGGGKTLSSLAFALNHAITHDRKQVIYVIPYTSIIEQNADVFRSAVGPEAVVEHHSNYDPKRRTDKDAAEPAGDEGLGRRHELAAENWDAPLVVTTSVQFFESLFAHRSSRCRKLHNIAKSVVILDEAQMLPPTLLRPCLEALRELSESYGTTVVLCTATQPALTRREGFAFGLEPPREIVADVPGLFAALKRTRVAHLGKLTDDELVKRLREHEQVLCVVNTRAHARRLHGLLGPGAGVFHLSASMCPAHRSEKLAAIRAALKAGQPCRVVSTQLIECGVDVSFPAVYRAEAGVDSVAQAAGRCNREGELAEGVVYVFEAEAAPPAGELRRAAEEGHVVLRAFADPLSPEAVAAYFEALYWRVGPDGLDKKNDRIAGIFAALHAGANTLDFPFRQVAHEFQMIESACEPVIIPWGQAGEAIVRGLEHAEHTGGLARSAQRYTVQVPARVRAALVAAGDVECVQERFYVLRRMSRYDDEEGLSGDAAGVFRGEDWIA</sequence>
<dbReference type="InterPro" id="IPR054712">
    <property type="entry name" value="Cas3-like_dom"/>
</dbReference>
<evidence type="ECO:0000256" key="3">
    <source>
        <dbReference type="ARBA" id="ARBA00022723"/>
    </source>
</evidence>
<dbReference type="Gene3D" id="1.10.3210.30">
    <property type="match status" value="1"/>
</dbReference>
<evidence type="ECO:0000256" key="2">
    <source>
        <dbReference type="ARBA" id="ARBA00009046"/>
    </source>
</evidence>
<dbReference type="Pfam" id="PF22590">
    <property type="entry name" value="Cas3-like_C_2"/>
    <property type="match status" value="1"/>
</dbReference>
<dbReference type="AlphaFoldDB" id="G7Q7M2"/>
<feature type="domain" description="HD Cas3-type" evidence="11">
    <location>
        <begin position="20"/>
        <end position="177"/>
    </location>
</feature>
<evidence type="ECO:0000256" key="7">
    <source>
        <dbReference type="ARBA" id="ARBA00022840"/>
    </source>
</evidence>
<dbReference type="GO" id="GO:0003677">
    <property type="term" value="F:DNA binding"/>
    <property type="evidence" value="ECO:0007669"/>
    <property type="project" value="TreeGrafter"/>
</dbReference>
<dbReference type="GO" id="GO:0005524">
    <property type="term" value="F:ATP binding"/>
    <property type="evidence" value="ECO:0007669"/>
    <property type="project" value="UniProtKB-KW"/>
</dbReference>
<dbReference type="RefSeq" id="WP_009180735.1">
    <property type="nucleotide sequence ID" value="NZ_CM001368.1"/>
</dbReference>
<evidence type="ECO:0000256" key="1">
    <source>
        <dbReference type="ARBA" id="ARBA00006847"/>
    </source>
</evidence>
<comment type="similarity">
    <text evidence="2">In the central section; belongs to the CRISPR-associated helicase Cas3 family.</text>
</comment>
<dbReference type="Pfam" id="PF00270">
    <property type="entry name" value="DEAD"/>
    <property type="match status" value="1"/>
</dbReference>
<protein>
    <submittedName>
        <fullName evidence="12">Metal dependent phosphohydrolase</fullName>
    </submittedName>
</protein>
<dbReference type="SUPFAM" id="SSF109604">
    <property type="entry name" value="HD-domain/PDEase-like"/>
    <property type="match status" value="1"/>
</dbReference>
<dbReference type="GO" id="GO:0004386">
    <property type="term" value="F:helicase activity"/>
    <property type="evidence" value="ECO:0007669"/>
    <property type="project" value="UniProtKB-KW"/>
</dbReference>
<dbReference type="CDD" id="cd09641">
    <property type="entry name" value="Cas3''_I"/>
    <property type="match status" value="1"/>
</dbReference>
<dbReference type="NCBIfam" id="TIGR01596">
    <property type="entry name" value="cas3_HD"/>
    <property type="match status" value="1"/>
</dbReference>
<comment type="similarity">
    <text evidence="1">In the N-terminal section; belongs to the CRISPR-associated nuclease Cas3-HD family.</text>
</comment>
<dbReference type="OrthoDB" id="9810236at2"/>
<dbReference type="InterPro" id="IPR011545">
    <property type="entry name" value="DEAD/DEAH_box_helicase_dom"/>
</dbReference>
<dbReference type="InterPro" id="IPR027417">
    <property type="entry name" value="P-loop_NTPase"/>
</dbReference>
<dbReference type="PANTHER" id="PTHR47962:SF5">
    <property type="entry name" value="ATP-DEPENDENT HELICASE LHR-RELATED"/>
    <property type="match status" value="1"/>
</dbReference>
<evidence type="ECO:0000256" key="9">
    <source>
        <dbReference type="SAM" id="MobiDB-lite"/>
    </source>
</evidence>
<evidence type="ECO:0000259" key="11">
    <source>
        <dbReference type="PROSITE" id="PS51643"/>
    </source>
</evidence>
<feature type="compositionally biased region" description="Basic and acidic residues" evidence="9">
    <location>
        <begin position="300"/>
        <end position="316"/>
    </location>
</feature>
<dbReference type="Proteomes" id="UP000004662">
    <property type="component" value="Chromosome"/>
</dbReference>
<gene>
    <name evidence="12" type="ORF">DFW101_1322</name>
</gene>
<feature type="domain" description="Helicase ATP-binding" evidence="10">
    <location>
        <begin position="247"/>
        <end position="426"/>
    </location>
</feature>
<dbReference type="Pfam" id="PF01966">
    <property type="entry name" value="HD"/>
    <property type="match status" value="1"/>
</dbReference>
<keyword evidence="6" id="KW-0347">Helicase</keyword>
<evidence type="ECO:0000256" key="5">
    <source>
        <dbReference type="ARBA" id="ARBA00022801"/>
    </source>
</evidence>
<evidence type="ECO:0000313" key="13">
    <source>
        <dbReference type="Proteomes" id="UP000004662"/>
    </source>
</evidence>
<evidence type="ECO:0000256" key="8">
    <source>
        <dbReference type="ARBA" id="ARBA00023118"/>
    </source>
</evidence>
<evidence type="ECO:0000256" key="4">
    <source>
        <dbReference type="ARBA" id="ARBA00022741"/>
    </source>
</evidence>
<feature type="region of interest" description="Disordered" evidence="9">
    <location>
        <begin position="300"/>
        <end position="326"/>
    </location>
</feature>
<dbReference type="eggNOG" id="COG1203">
    <property type="taxonomic scope" value="Bacteria"/>
</dbReference>
<keyword evidence="4" id="KW-0547">Nucleotide-binding</keyword>
<dbReference type="InterPro" id="IPR014001">
    <property type="entry name" value="Helicase_ATP-bd"/>
</dbReference>
<reference evidence="13" key="1">
    <citation type="journal article" date="2015" name="Genome Announc.">
        <title>High-Quality Draft Genome Sequence of Desulfovibrio carbinoliphilus FW-101-2B, an Organic Acid-Oxidizing Sulfate-Reducing Bacterium Isolated from Uranium(VI)-Contaminated Groundwater.</title>
        <authorList>
            <person name="Ramsay B.D."/>
            <person name="Hwang C."/>
            <person name="Woo H.L."/>
            <person name="Carroll S.L."/>
            <person name="Lucas S."/>
            <person name="Han J."/>
            <person name="Lapidus A.L."/>
            <person name="Cheng J.F."/>
            <person name="Goodwin L.A."/>
            <person name="Pitluck S."/>
            <person name="Peters L."/>
            <person name="Chertkov O."/>
            <person name="Held B."/>
            <person name="Detter J.C."/>
            <person name="Han C.S."/>
            <person name="Tapia R."/>
            <person name="Land M.L."/>
            <person name="Hauser L.J."/>
            <person name="Kyrpides N.C."/>
            <person name="Ivanova N.N."/>
            <person name="Mikhailova N."/>
            <person name="Pagani I."/>
            <person name="Woyke T."/>
            <person name="Arkin A.P."/>
            <person name="Dehal P."/>
            <person name="Chivian D."/>
            <person name="Criddle C.S."/>
            <person name="Wu W."/>
            <person name="Chakraborty R."/>
            <person name="Hazen T.C."/>
            <person name="Fields M.W."/>
        </authorList>
    </citation>
    <scope>NUCLEOTIDE SEQUENCE [LARGE SCALE GENOMIC DNA]</scope>
    <source>
        <strain evidence="13">FW-101-2B</strain>
    </source>
</reference>
<evidence type="ECO:0000313" key="12">
    <source>
        <dbReference type="EMBL" id="EHJ47331.1"/>
    </source>
</evidence>
<keyword evidence="8" id="KW-0051">Antiviral defense</keyword>
<keyword evidence="7" id="KW-0067">ATP-binding</keyword>
<dbReference type="Gene3D" id="3.40.50.300">
    <property type="entry name" value="P-loop containing nucleotide triphosphate hydrolases"/>
    <property type="match status" value="2"/>
</dbReference>
<organism evidence="12 13">
    <name type="scientific">Solidesulfovibrio carbinoliphilus subsp. oakridgensis</name>
    <dbReference type="NCBI Taxonomy" id="694327"/>
    <lineage>
        <taxon>Bacteria</taxon>
        <taxon>Pseudomonadati</taxon>
        <taxon>Thermodesulfobacteriota</taxon>
        <taxon>Desulfovibrionia</taxon>
        <taxon>Desulfovibrionales</taxon>
        <taxon>Desulfovibrionaceae</taxon>
        <taxon>Solidesulfovibrio</taxon>
    </lineage>
</organism>
<dbReference type="InterPro" id="IPR038257">
    <property type="entry name" value="CRISPR-assoc_Cas3_HD_sf"/>
</dbReference>
<dbReference type="EMBL" id="CM001368">
    <property type="protein sequence ID" value="EHJ47331.1"/>
    <property type="molecule type" value="Genomic_DNA"/>
</dbReference>
<dbReference type="CDD" id="cd17930">
    <property type="entry name" value="DEXHc_cas3"/>
    <property type="match status" value="1"/>
</dbReference>
<keyword evidence="3" id="KW-0479">Metal-binding</keyword>
<dbReference type="HOGENOM" id="CLU_010123_0_0_7"/>
<keyword evidence="13" id="KW-1185">Reference proteome</keyword>
<proteinExistence type="inferred from homology"/>
<dbReference type="GO" id="GO:0046872">
    <property type="term" value="F:metal ion binding"/>
    <property type="evidence" value="ECO:0007669"/>
    <property type="project" value="UniProtKB-KW"/>
</dbReference>
<evidence type="ECO:0000259" key="10">
    <source>
        <dbReference type="PROSITE" id="PS51192"/>
    </source>
</evidence>
<name>G7Q7M2_9BACT</name>